<dbReference type="EMBL" id="JAAIJR010000027">
    <property type="protein sequence ID" value="NEX20405.1"/>
    <property type="molecule type" value="Genomic_DNA"/>
</dbReference>
<gene>
    <name evidence="2" type="ORF">G3480_08800</name>
</gene>
<comment type="caution">
    <text evidence="2">The sequence shown here is derived from an EMBL/GenBank/DDBJ whole genome shotgun (WGS) entry which is preliminary data.</text>
</comment>
<dbReference type="AlphaFoldDB" id="A0A6P1DXQ0"/>
<sequence length="153" mass="16389">MKAAFSRRELIGMTDKMDRISAFLEAQACRKSIPESPPKSLGSWPKNEGEPALRRAVMLRRVSQGARTELSSRASAVLANLIDIDCKHGVLPWPDLAETLGLRRQGLPTPASPQTASLESDSAPWRPTGDSGVLADPASAANVRDATSGLWLG</sequence>
<reference evidence="3" key="1">
    <citation type="journal article" date="2020" name="Microbiol. Resour. Announc.">
        <title>Draft Genome Sequences of Thiorhodococcus mannitoliphagus and Thiorhodococcus minor, Purple Sulfur Photosynthetic Bacteria in the Gammaproteobacterial Family Chromatiaceae.</title>
        <authorList>
            <person name="Aviles F.A."/>
            <person name="Meyer T.E."/>
            <person name="Kyndt J.A."/>
        </authorList>
    </citation>
    <scope>NUCLEOTIDE SEQUENCE [LARGE SCALE GENOMIC DNA]</scope>
    <source>
        <strain evidence="3">DSM 18266</strain>
    </source>
</reference>
<proteinExistence type="predicted"/>
<protein>
    <submittedName>
        <fullName evidence="2">Uncharacterized protein</fullName>
    </submittedName>
</protein>
<dbReference type="Proteomes" id="UP000471640">
    <property type="component" value="Unassembled WGS sequence"/>
</dbReference>
<name>A0A6P1DXQ0_9GAMM</name>
<reference evidence="2 3" key="2">
    <citation type="submission" date="2020-02" db="EMBL/GenBank/DDBJ databases">
        <title>Genome sequences of Thiorhodococcus mannitoliphagus and Thiorhodococcus minor, purple sulfur photosynthetic bacteria in the gammaproteobacterial family, Chromatiaceae.</title>
        <authorList>
            <person name="Aviles F.A."/>
            <person name="Meyer T.E."/>
            <person name="Kyndt J.A."/>
        </authorList>
    </citation>
    <scope>NUCLEOTIDE SEQUENCE [LARGE SCALE GENOMIC DNA]</scope>
    <source>
        <strain evidence="2 3">DSM 18266</strain>
    </source>
</reference>
<evidence type="ECO:0000313" key="3">
    <source>
        <dbReference type="Proteomes" id="UP000471640"/>
    </source>
</evidence>
<evidence type="ECO:0000313" key="2">
    <source>
        <dbReference type="EMBL" id="NEX20405.1"/>
    </source>
</evidence>
<feature type="region of interest" description="Disordered" evidence="1">
    <location>
        <begin position="104"/>
        <end position="136"/>
    </location>
</feature>
<accession>A0A6P1DXQ0</accession>
<dbReference type="RefSeq" id="WP_164653499.1">
    <property type="nucleotide sequence ID" value="NZ_JAAIJR010000027.1"/>
</dbReference>
<organism evidence="2 3">
    <name type="scientific">Thiorhodococcus mannitoliphagus</name>
    <dbReference type="NCBI Taxonomy" id="329406"/>
    <lineage>
        <taxon>Bacteria</taxon>
        <taxon>Pseudomonadati</taxon>
        <taxon>Pseudomonadota</taxon>
        <taxon>Gammaproteobacteria</taxon>
        <taxon>Chromatiales</taxon>
        <taxon>Chromatiaceae</taxon>
        <taxon>Thiorhodococcus</taxon>
    </lineage>
</organism>
<keyword evidence="3" id="KW-1185">Reference proteome</keyword>
<evidence type="ECO:0000256" key="1">
    <source>
        <dbReference type="SAM" id="MobiDB-lite"/>
    </source>
</evidence>